<evidence type="ECO:0000313" key="1">
    <source>
        <dbReference type="EMBL" id="ABQ50889.1"/>
    </source>
</evidence>
<sequence>MAMAGRPASSTADFTSTKVGQLLSFDNYSRDRRCVRSLL</sequence>
<reference evidence="1" key="2">
    <citation type="submission" date="2007-04" db="EMBL/GenBank/DDBJ databases">
        <authorList>
            <person name="Venkatachalam P."/>
            <person name="Jain A."/>
            <person name="Raghothama K.G."/>
        </authorList>
    </citation>
    <scope>NUCLEOTIDE SEQUENCE</scope>
</reference>
<reference evidence="1" key="1">
    <citation type="submission" date="2007-04" db="EMBL/GenBank/DDBJ databases">
        <title>Identification and characterization of phosphate (Pi) starvation regulated genes in phosphorus hyperaccumulator Lolium multiflorum L.</title>
        <authorList>
            <person name="Venkatachalam P."/>
            <person name="Jain A."/>
            <person name="Sahi S.V."/>
            <person name="Raghothama K.G."/>
        </authorList>
    </citation>
    <scope>NUCLEOTIDE SEQUENCE</scope>
</reference>
<name>A5JQI9_LOLMU</name>
<protein>
    <submittedName>
        <fullName evidence="1">IPS1 riboregulator</fullName>
    </submittedName>
</protein>
<gene>
    <name evidence="1" type="primary">IPS1</name>
</gene>
<accession>A5JQI9</accession>
<dbReference type="AlphaFoldDB" id="A5JQI9"/>
<organism evidence="1">
    <name type="scientific">Lolium multiflorum</name>
    <name type="common">Italian ryegrass</name>
    <name type="synonym">Lolium perenne subsp. multiflorum</name>
    <dbReference type="NCBI Taxonomy" id="4521"/>
    <lineage>
        <taxon>Eukaryota</taxon>
        <taxon>Viridiplantae</taxon>
        <taxon>Streptophyta</taxon>
        <taxon>Embryophyta</taxon>
        <taxon>Tracheophyta</taxon>
        <taxon>Spermatophyta</taxon>
        <taxon>Magnoliopsida</taxon>
        <taxon>Liliopsida</taxon>
        <taxon>Poales</taxon>
        <taxon>Poaceae</taxon>
        <taxon>BOP clade</taxon>
        <taxon>Pooideae</taxon>
        <taxon>Poodae</taxon>
        <taxon>Poeae</taxon>
        <taxon>Poeae Chloroplast Group 2 (Poeae type)</taxon>
        <taxon>Loliodinae</taxon>
        <taxon>Loliinae</taxon>
        <taxon>Lolium</taxon>
    </lineage>
</organism>
<proteinExistence type="evidence at transcript level"/>
<dbReference type="EMBL" id="EF558902">
    <property type="protein sequence ID" value="ABQ50889.1"/>
    <property type="molecule type" value="mRNA"/>
</dbReference>